<dbReference type="PANTHER" id="PTHR43880">
    <property type="entry name" value="ALCOHOL DEHYDROGENASE"/>
    <property type="match status" value="1"/>
</dbReference>
<dbReference type="PANTHER" id="PTHR43880:SF12">
    <property type="entry name" value="ALCOHOL DEHYDROGENASE CLASS-3"/>
    <property type="match status" value="1"/>
</dbReference>
<dbReference type="InterPro" id="IPR020843">
    <property type="entry name" value="ER"/>
</dbReference>
<dbReference type="Pfam" id="PF00107">
    <property type="entry name" value="ADH_zinc_N"/>
    <property type="match status" value="1"/>
</dbReference>
<feature type="domain" description="Enoyl reductase (ER)" evidence="7">
    <location>
        <begin position="18"/>
        <end position="374"/>
    </location>
</feature>
<evidence type="ECO:0000256" key="5">
    <source>
        <dbReference type="ARBA" id="ARBA00023027"/>
    </source>
</evidence>
<evidence type="ECO:0000256" key="3">
    <source>
        <dbReference type="ARBA" id="ARBA00022833"/>
    </source>
</evidence>
<dbReference type="AlphaFoldDB" id="W0SA94"/>
<accession>W0SA94</accession>
<sequence length="376" mass="38886">MQIRAAVLSQMEQPRPYAQTRPIAIETVNLAGPGPNEVLVRITAAGLCHSDLSIVNGDRPRPMPMALGHEAAGIVEETGPGVTDLKRGDSVALVFVPSCGHCLPCLEGRPALCEPGAAANTAGTMVGGHRHLSRVDGTPLNHQVGVSCFAEYAVCNRGSLVKVAPDLPPDVAAIFGCAVLTGVGAAINSAQVRLGQTVAVIGLGGVGLSAVLGALAAGAREVIAIDTLPAKLETALALGATRAFRADDPDLVAQVKAATRGGVDVAIEAASAVAALDLAYRMTRRGGTTITCSLPPPSHTFNVPAVNLVAEERTLKGSYLGSAVPARDIPHYIDLFKAGRLPVDKLITHRLKLDQINEGFDRLAAGEAVRQVILFD</sequence>
<dbReference type="EMBL" id="AP012547">
    <property type="protein sequence ID" value="BAO27901.1"/>
    <property type="molecule type" value="Genomic_DNA"/>
</dbReference>
<evidence type="ECO:0000256" key="6">
    <source>
        <dbReference type="RuleBase" id="RU361277"/>
    </source>
</evidence>
<evidence type="ECO:0000259" key="7">
    <source>
        <dbReference type="SMART" id="SM00829"/>
    </source>
</evidence>
<keyword evidence="9" id="KW-1185">Reference proteome</keyword>
<dbReference type="InterPro" id="IPR013149">
    <property type="entry name" value="ADH-like_C"/>
</dbReference>
<evidence type="ECO:0000256" key="4">
    <source>
        <dbReference type="ARBA" id="ARBA00023002"/>
    </source>
</evidence>
<comment type="cofactor">
    <cofactor evidence="1 6">
        <name>Zn(2+)</name>
        <dbReference type="ChEBI" id="CHEBI:29105"/>
    </cofactor>
</comment>
<dbReference type="InterPro" id="IPR013154">
    <property type="entry name" value="ADH-like_N"/>
</dbReference>
<dbReference type="SUPFAM" id="SSF51735">
    <property type="entry name" value="NAD(P)-binding Rossmann-fold domains"/>
    <property type="match status" value="1"/>
</dbReference>
<dbReference type="PROSITE" id="PS00059">
    <property type="entry name" value="ADH_ZINC"/>
    <property type="match status" value="1"/>
</dbReference>
<keyword evidence="5" id="KW-0520">NAD</keyword>
<dbReference type="CDD" id="cd08281">
    <property type="entry name" value="liver_ADH_like1"/>
    <property type="match status" value="1"/>
</dbReference>
<dbReference type="Gene3D" id="3.40.50.720">
    <property type="entry name" value="NAD(P)-binding Rossmann-like Domain"/>
    <property type="match status" value="1"/>
</dbReference>
<gene>
    <name evidence="8" type="ORF">SUTH_00081</name>
</gene>
<dbReference type="Gene3D" id="3.90.180.10">
    <property type="entry name" value="Medium-chain alcohol dehydrogenases, catalytic domain"/>
    <property type="match status" value="1"/>
</dbReference>
<evidence type="ECO:0000256" key="2">
    <source>
        <dbReference type="ARBA" id="ARBA00022723"/>
    </source>
</evidence>
<dbReference type="STRING" id="1223802.SUTH_00081"/>
<dbReference type="Pfam" id="PF08240">
    <property type="entry name" value="ADH_N"/>
    <property type="match status" value="1"/>
</dbReference>
<dbReference type="SMART" id="SM00829">
    <property type="entry name" value="PKS_ER"/>
    <property type="match status" value="1"/>
</dbReference>
<evidence type="ECO:0000256" key="1">
    <source>
        <dbReference type="ARBA" id="ARBA00001947"/>
    </source>
</evidence>
<dbReference type="InterPro" id="IPR011032">
    <property type="entry name" value="GroES-like_sf"/>
</dbReference>
<dbReference type="KEGG" id="shd:SUTH_00081"/>
<dbReference type="GO" id="GO:0008270">
    <property type="term" value="F:zinc ion binding"/>
    <property type="evidence" value="ECO:0007669"/>
    <property type="project" value="InterPro"/>
</dbReference>
<keyword evidence="3 6" id="KW-0862">Zinc</keyword>
<proteinExistence type="inferred from homology"/>
<keyword evidence="4" id="KW-0560">Oxidoreductase</keyword>
<comment type="similarity">
    <text evidence="6">Belongs to the zinc-containing alcohol dehydrogenase family.</text>
</comment>
<dbReference type="SUPFAM" id="SSF50129">
    <property type="entry name" value="GroES-like"/>
    <property type="match status" value="2"/>
</dbReference>
<dbReference type="InterPro" id="IPR002328">
    <property type="entry name" value="ADH_Zn_CS"/>
</dbReference>
<dbReference type="FunFam" id="3.40.50.720:FF:000003">
    <property type="entry name" value="S-(hydroxymethyl)glutathione dehydrogenase"/>
    <property type="match status" value="1"/>
</dbReference>
<organism evidence="8 9">
    <name type="scientific">Sulfuritalea hydrogenivorans sk43H</name>
    <dbReference type="NCBI Taxonomy" id="1223802"/>
    <lineage>
        <taxon>Bacteria</taxon>
        <taxon>Pseudomonadati</taxon>
        <taxon>Pseudomonadota</taxon>
        <taxon>Betaproteobacteria</taxon>
        <taxon>Nitrosomonadales</taxon>
        <taxon>Sterolibacteriaceae</taxon>
        <taxon>Sulfuritalea</taxon>
    </lineage>
</organism>
<dbReference type="Proteomes" id="UP000031637">
    <property type="component" value="Chromosome"/>
</dbReference>
<dbReference type="GO" id="GO:0046294">
    <property type="term" value="P:formaldehyde catabolic process"/>
    <property type="evidence" value="ECO:0007669"/>
    <property type="project" value="TreeGrafter"/>
</dbReference>
<name>W0SA94_9PROT</name>
<evidence type="ECO:0000313" key="8">
    <source>
        <dbReference type="EMBL" id="BAO27901.1"/>
    </source>
</evidence>
<dbReference type="GO" id="GO:0005829">
    <property type="term" value="C:cytosol"/>
    <property type="evidence" value="ECO:0007669"/>
    <property type="project" value="TreeGrafter"/>
</dbReference>
<dbReference type="HOGENOM" id="CLU_026673_14_1_4"/>
<dbReference type="InterPro" id="IPR036291">
    <property type="entry name" value="NAD(P)-bd_dom_sf"/>
</dbReference>
<reference evidence="8 9" key="1">
    <citation type="journal article" date="2014" name="Syst. Appl. Microbiol.">
        <title>Complete genomes of freshwater sulfur oxidizers Sulfuricella denitrificans skB26 and Sulfuritalea hydrogenivorans sk43H: genetic insights into the sulfur oxidation pathway of betaproteobacteria.</title>
        <authorList>
            <person name="Watanabe T."/>
            <person name="Kojima H."/>
            <person name="Fukui M."/>
        </authorList>
    </citation>
    <scope>NUCLEOTIDE SEQUENCE [LARGE SCALE GENOMIC DNA]</scope>
    <source>
        <strain evidence="8">DSM22779</strain>
    </source>
</reference>
<evidence type="ECO:0000313" key="9">
    <source>
        <dbReference type="Proteomes" id="UP000031637"/>
    </source>
</evidence>
<keyword evidence="2 6" id="KW-0479">Metal-binding</keyword>
<dbReference type="RefSeq" id="WP_041096213.1">
    <property type="nucleotide sequence ID" value="NZ_AP012547.1"/>
</dbReference>
<dbReference type="OrthoDB" id="9770544at2"/>
<protein>
    <submittedName>
        <fullName evidence="8">Alcohol dehydrogenase</fullName>
    </submittedName>
</protein>
<dbReference type="GO" id="GO:0051903">
    <property type="term" value="F:S-(hydroxymethyl)glutathione dehydrogenase [NAD(P)+] activity"/>
    <property type="evidence" value="ECO:0007669"/>
    <property type="project" value="TreeGrafter"/>
</dbReference>